<feature type="active site" description="Proton donor/acceptor" evidence="9">
    <location>
        <position position="170"/>
    </location>
</feature>
<evidence type="ECO:0000313" key="13">
    <source>
        <dbReference type="Proteomes" id="UP000474159"/>
    </source>
</evidence>
<evidence type="ECO:0000256" key="1">
    <source>
        <dbReference type="ARBA" id="ARBA00004752"/>
    </source>
</evidence>
<dbReference type="OrthoDB" id="8478453at2"/>
<dbReference type="Gene3D" id="2.40.440.10">
    <property type="entry name" value="L,D-transpeptidase catalytic domain-like"/>
    <property type="match status" value="1"/>
</dbReference>
<dbReference type="GO" id="GO:0008360">
    <property type="term" value="P:regulation of cell shape"/>
    <property type="evidence" value="ECO:0007669"/>
    <property type="project" value="UniProtKB-UniRule"/>
</dbReference>
<dbReference type="GO" id="GO:0018104">
    <property type="term" value="P:peptidoglycan-protein cross-linking"/>
    <property type="evidence" value="ECO:0007669"/>
    <property type="project" value="TreeGrafter"/>
</dbReference>
<evidence type="ECO:0000256" key="5">
    <source>
        <dbReference type="ARBA" id="ARBA00022801"/>
    </source>
</evidence>
<keyword evidence="6 9" id="KW-0133">Cell shape</keyword>
<evidence type="ECO:0000256" key="8">
    <source>
        <dbReference type="ARBA" id="ARBA00023316"/>
    </source>
</evidence>
<dbReference type="RefSeq" id="WP_151001597.1">
    <property type="nucleotide sequence ID" value="NZ_BPQY01000080.1"/>
</dbReference>
<dbReference type="AlphaFoldDB" id="A0A6L3SZA6"/>
<dbReference type="InterPro" id="IPR050979">
    <property type="entry name" value="LD-transpeptidase"/>
</dbReference>
<name>A0A6L3SZA6_9HYPH</name>
<dbReference type="InterPro" id="IPR005490">
    <property type="entry name" value="LD_TPept_cat_dom"/>
</dbReference>
<dbReference type="PANTHER" id="PTHR30582">
    <property type="entry name" value="L,D-TRANSPEPTIDASE"/>
    <property type="match status" value="1"/>
</dbReference>
<comment type="similarity">
    <text evidence="2">Belongs to the YkuD family.</text>
</comment>
<keyword evidence="8 9" id="KW-0961">Cell wall biogenesis/degradation</keyword>
<evidence type="ECO:0000259" key="11">
    <source>
        <dbReference type="PROSITE" id="PS52029"/>
    </source>
</evidence>
<keyword evidence="4" id="KW-0808">Transferase</keyword>
<keyword evidence="13" id="KW-1185">Reference proteome</keyword>
<keyword evidence="3" id="KW-0328">Glycosyltransferase</keyword>
<evidence type="ECO:0000256" key="10">
    <source>
        <dbReference type="SAM" id="SignalP"/>
    </source>
</evidence>
<feature type="chain" id="PRO_5026835331" evidence="10">
    <location>
        <begin position="25"/>
        <end position="217"/>
    </location>
</feature>
<evidence type="ECO:0000256" key="9">
    <source>
        <dbReference type="PROSITE-ProRule" id="PRU01373"/>
    </source>
</evidence>
<evidence type="ECO:0000256" key="3">
    <source>
        <dbReference type="ARBA" id="ARBA00022676"/>
    </source>
</evidence>
<feature type="domain" description="L,D-TPase catalytic" evidence="11">
    <location>
        <begin position="77"/>
        <end position="210"/>
    </location>
</feature>
<feature type="signal peptide" evidence="10">
    <location>
        <begin position="1"/>
        <end position="24"/>
    </location>
</feature>
<reference evidence="12 13" key="1">
    <citation type="submission" date="2019-09" db="EMBL/GenBank/DDBJ databases">
        <title>YIM 48816 draft genome.</title>
        <authorList>
            <person name="Jiang L."/>
        </authorList>
    </citation>
    <scope>NUCLEOTIDE SEQUENCE [LARGE SCALE GENOMIC DNA]</scope>
    <source>
        <strain evidence="12 13">YIM 48816</strain>
    </source>
</reference>
<keyword evidence="10" id="KW-0732">Signal</keyword>
<organism evidence="12 13">
    <name type="scientific">Methylobacterium soli</name>
    <dbReference type="NCBI Taxonomy" id="553447"/>
    <lineage>
        <taxon>Bacteria</taxon>
        <taxon>Pseudomonadati</taxon>
        <taxon>Pseudomonadota</taxon>
        <taxon>Alphaproteobacteria</taxon>
        <taxon>Hyphomicrobiales</taxon>
        <taxon>Methylobacteriaceae</taxon>
        <taxon>Methylobacterium</taxon>
    </lineage>
</organism>
<comment type="pathway">
    <text evidence="1 9">Cell wall biogenesis; peptidoglycan biosynthesis.</text>
</comment>
<dbReference type="PANTHER" id="PTHR30582:SF24">
    <property type="entry name" value="L,D-TRANSPEPTIDASE ERFK_SRFK-RELATED"/>
    <property type="match status" value="1"/>
</dbReference>
<proteinExistence type="inferred from homology"/>
<feature type="active site" description="Nucleophile" evidence="9">
    <location>
        <position position="186"/>
    </location>
</feature>
<evidence type="ECO:0000256" key="2">
    <source>
        <dbReference type="ARBA" id="ARBA00005992"/>
    </source>
</evidence>
<protein>
    <submittedName>
        <fullName evidence="12">L,D-transpeptidase</fullName>
    </submittedName>
</protein>
<evidence type="ECO:0000256" key="7">
    <source>
        <dbReference type="ARBA" id="ARBA00022984"/>
    </source>
</evidence>
<dbReference type="FunFam" id="2.40.440.10:FF:000002">
    <property type="entry name" value="L,D-transpeptidase ErfK/SrfK"/>
    <property type="match status" value="1"/>
</dbReference>
<dbReference type="CDD" id="cd16913">
    <property type="entry name" value="YkuD_like"/>
    <property type="match status" value="1"/>
</dbReference>
<gene>
    <name evidence="12" type="ORF">F6X53_18140</name>
</gene>
<evidence type="ECO:0000256" key="4">
    <source>
        <dbReference type="ARBA" id="ARBA00022679"/>
    </source>
</evidence>
<keyword evidence="7 9" id="KW-0573">Peptidoglycan synthesis</keyword>
<dbReference type="UniPathway" id="UPA00219"/>
<dbReference type="Proteomes" id="UP000474159">
    <property type="component" value="Unassembled WGS sequence"/>
</dbReference>
<dbReference type="Pfam" id="PF03734">
    <property type="entry name" value="YkuD"/>
    <property type="match status" value="1"/>
</dbReference>
<dbReference type="GO" id="GO:0071555">
    <property type="term" value="P:cell wall organization"/>
    <property type="evidence" value="ECO:0007669"/>
    <property type="project" value="UniProtKB-UniRule"/>
</dbReference>
<dbReference type="PROSITE" id="PS52029">
    <property type="entry name" value="LD_TPASE"/>
    <property type="match status" value="1"/>
</dbReference>
<accession>A0A6L3SZA6</accession>
<keyword evidence="5" id="KW-0378">Hydrolase</keyword>
<evidence type="ECO:0000313" key="12">
    <source>
        <dbReference type="EMBL" id="KAB1077647.1"/>
    </source>
</evidence>
<dbReference type="SUPFAM" id="SSF141523">
    <property type="entry name" value="L,D-transpeptidase catalytic domain-like"/>
    <property type="match status" value="1"/>
</dbReference>
<dbReference type="GO" id="GO:0005576">
    <property type="term" value="C:extracellular region"/>
    <property type="evidence" value="ECO:0007669"/>
    <property type="project" value="TreeGrafter"/>
</dbReference>
<dbReference type="GO" id="GO:0016757">
    <property type="term" value="F:glycosyltransferase activity"/>
    <property type="evidence" value="ECO:0007669"/>
    <property type="project" value="UniProtKB-KW"/>
</dbReference>
<dbReference type="InterPro" id="IPR038063">
    <property type="entry name" value="Transpep_catalytic_dom"/>
</dbReference>
<comment type="caution">
    <text evidence="12">The sequence shown here is derived from an EMBL/GenBank/DDBJ whole genome shotgun (WGS) entry which is preliminary data.</text>
</comment>
<evidence type="ECO:0000256" key="6">
    <source>
        <dbReference type="ARBA" id="ARBA00022960"/>
    </source>
</evidence>
<dbReference type="EMBL" id="VZZK01000019">
    <property type="protein sequence ID" value="KAB1077647.1"/>
    <property type="molecule type" value="Genomic_DNA"/>
</dbReference>
<dbReference type="GO" id="GO:0071972">
    <property type="term" value="F:peptidoglycan L,D-transpeptidase activity"/>
    <property type="evidence" value="ECO:0007669"/>
    <property type="project" value="TreeGrafter"/>
</dbReference>
<sequence length="217" mass="24084">MVRTMNIRRILIAAMLIAPLAACNQRGPVTVAADDDSAWYIGTMPDKPYDVPLVDKSRLDPKYRRQVVSYTGPERPGTIVVNIDKRQLALVQEDGTAVQYGVGVGKLGFSWKGEARVGRKGVWPDWSPTTTMVSLNPDLPRTRKGGVDNPLGARALYLYQGNRDILFRIHGTNEPWSIGEQMSSGCIRMLNEDIVDLYERVPVGAAVLVKRNGKYRA</sequence>